<evidence type="ECO:0000256" key="2">
    <source>
        <dbReference type="ARBA" id="ARBA00022692"/>
    </source>
</evidence>
<dbReference type="OrthoDB" id="1648066at2"/>
<feature type="transmembrane region" description="Helical" evidence="6">
    <location>
        <begin position="186"/>
        <end position="210"/>
    </location>
</feature>
<dbReference type="HOGENOM" id="CLU_058609_0_0_9"/>
<dbReference type="Proteomes" id="UP000001572">
    <property type="component" value="Chromosome"/>
</dbReference>
<evidence type="ECO:0000256" key="3">
    <source>
        <dbReference type="ARBA" id="ARBA00022989"/>
    </source>
</evidence>
<reference evidence="9" key="1">
    <citation type="journal article" date="2016" name="Genome Announc.">
        <title>Complete genome sequence of Alkaliphilus metalliredigens strain QYMF, an alkaliphilic and metal-reducing bacterium isolated from borax-contaminated leachate ponds.</title>
        <authorList>
            <person name="Hwang C."/>
            <person name="Copeland A."/>
            <person name="Lucas S."/>
            <person name="Lapidus A."/>
            <person name="Barry K."/>
            <person name="Detter J.C."/>
            <person name="Glavina Del Rio T."/>
            <person name="Hammon N."/>
            <person name="Israni S."/>
            <person name="Dalin E."/>
            <person name="Tice H."/>
            <person name="Pitluck S."/>
            <person name="Chertkov O."/>
            <person name="Brettin T."/>
            <person name="Bruce D."/>
            <person name="Han C."/>
            <person name="Schmutz J."/>
            <person name="Larimer F."/>
            <person name="Land M.L."/>
            <person name="Hauser L."/>
            <person name="Kyrpides N."/>
            <person name="Mikhailova N."/>
            <person name="Ye Q."/>
            <person name="Zhou J."/>
            <person name="Richardson P."/>
            <person name="Fields M.W."/>
        </authorList>
    </citation>
    <scope>NUCLEOTIDE SEQUENCE [LARGE SCALE GENOMIC DNA]</scope>
    <source>
        <strain evidence="9">QYMF</strain>
    </source>
</reference>
<dbReference type="PANTHER" id="PTHR10806:SF6">
    <property type="entry name" value="SIGNAL PEPTIDASE COMPLEX CATALYTIC SUBUNIT SEC11"/>
    <property type="match status" value="1"/>
</dbReference>
<evidence type="ECO:0000313" key="9">
    <source>
        <dbReference type="Proteomes" id="UP000001572"/>
    </source>
</evidence>
<dbReference type="NCBIfam" id="TIGR02228">
    <property type="entry name" value="sigpep_I_arch"/>
    <property type="match status" value="1"/>
</dbReference>
<dbReference type="CDD" id="cd06530">
    <property type="entry name" value="S26_SPase_I"/>
    <property type="match status" value="1"/>
</dbReference>
<protein>
    <recommendedName>
        <fullName evidence="5">Signal peptidase I</fullName>
        <ecNumber evidence="5">3.4.21.89</ecNumber>
    </recommendedName>
</protein>
<proteinExistence type="predicted"/>
<dbReference type="GO" id="GO:0009003">
    <property type="term" value="F:signal peptidase activity"/>
    <property type="evidence" value="ECO:0007669"/>
    <property type="project" value="UniProtKB-EC"/>
</dbReference>
<evidence type="ECO:0000256" key="6">
    <source>
        <dbReference type="SAM" id="Phobius"/>
    </source>
</evidence>
<accession>A6TKK1</accession>
<feature type="transmembrane region" description="Helical" evidence="6">
    <location>
        <begin position="145"/>
        <end position="165"/>
    </location>
</feature>
<gene>
    <name evidence="8" type="ordered locus">Amet_0492</name>
</gene>
<dbReference type="RefSeq" id="WP_011971627.1">
    <property type="nucleotide sequence ID" value="NC_009633.1"/>
</dbReference>
<feature type="transmembrane region" description="Helical" evidence="6">
    <location>
        <begin position="17"/>
        <end position="40"/>
    </location>
</feature>
<dbReference type="EMBL" id="CP000724">
    <property type="protein sequence ID" value="ABR46719.1"/>
    <property type="molecule type" value="Genomic_DNA"/>
</dbReference>
<feature type="domain" description="Peptidase S26" evidence="7">
    <location>
        <begin position="265"/>
        <end position="331"/>
    </location>
</feature>
<dbReference type="AlphaFoldDB" id="A6TKK1"/>
<dbReference type="InterPro" id="IPR036286">
    <property type="entry name" value="LexA/Signal_pep-like_sf"/>
</dbReference>
<dbReference type="Pfam" id="PF10502">
    <property type="entry name" value="Peptidase_S26"/>
    <property type="match status" value="1"/>
</dbReference>
<evidence type="ECO:0000256" key="4">
    <source>
        <dbReference type="ARBA" id="ARBA00023136"/>
    </source>
</evidence>
<dbReference type="Gene3D" id="2.10.109.10">
    <property type="entry name" value="Umud Fragment, subunit A"/>
    <property type="match status" value="1"/>
</dbReference>
<feature type="transmembrane region" description="Helical" evidence="6">
    <location>
        <begin position="76"/>
        <end position="99"/>
    </location>
</feature>
<feature type="transmembrane region" description="Helical" evidence="6">
    <location>
        <begin position="226"/>
        <end position="244"/>
    </location>
</feature>
<dbReference type="GO" id="GO:0016020">
    <property type="term" value="C:membrane"/>
    <property type="evidence" value="ECO:0007669"/>
    <property type="project" value="UniProtKB-SubCell"/>
</dbReference>
<organism evidence="8 9">
    <name type="scientific">Alkaliphilus metalliredigens (strain QYMF)</name>
    <dbReference type="NCBI Taxonomy" id="293826"/>
    <lineage>
        <taxon>Bacteria</taxon>
        <taxon>Bacillati</taxon>
        <taxon>Bacillota</taxon>
        <taxon>Clostridia</taxon>
        <taxon>Peptostreptococcales</taxon>
        <taxon>Natronincolaceae</taxon>
        <taxon>Alkaliphilus</taxon>
    </lineage>
</organism>
<dbReference type="EC" id="3.4.21.89" evidence="5"/>
<dbReference type="STRING" id="293826.Amet_0492"/>
<evidence type="ECO:0000256" key="1">
    <source>
        <dbReference type="ARBA" id="ARBA00004370"/>
    </source>
</evidence>
<keyword evidence="2 6" id="KW-0812">Transmembrane</keyword>
<keyword evidence="9" id="KW-1185">Reference proteome</keyword>
<dbReference type="SUPFAM" id="SSF51306">
    <property type="entry name" value="LexA/Signal peptidase"/>
    <property type="match status" value="1"/>
</dbReference>
<comment type="subcellular location">
    <subcellularLocation>
        <location evidence="1">Membrane</location>
    </subcellularLocation>
</comment>
<evidence type="ECO:0000256" key="5">
    <source>
        <dbReference type="NCBIfam" id="TIGR02228"/>
    </source>
</evidence>
<dbReference type="GO" id="GO:0004252">
    <property type="term" value="F:serine-type endopeptidase activity"/>
    <property type="evidence" value="ECO:0007669"/>
    <property type="project" value="UniProtKB-UniRule"/>
</dbReference>
<feature type="transmembrane region" description="Helical" evidence="6">
    <location>
        <begin position="264"/>
        <end position="287"/>
    </location>
</feature>
<dbReference type="KEGG" id="amt:Amet_0492"/>
<dbReference type="InterPro" id="IPR019533">
    <property type="entry name" value="Peptidase_S26"/>
</dbReference>
<dbReference type="GO" id="GO:0006465">
    <property type="term" value="P:signal peptide processing"/>
    <property type="evidence" value="ECO:0007669"/>
    <property type="project" value="UniProtKB-UniRule"/>
</dbReference>
<dbReference type="eggNOG" id="COG0681">
    <property type="taxonomic scope" value="Bacteria"/>
</dbReference>
<dbReference type="InterPro" id="IPR001733">
    <property type="entry name" value="Peptidase_S26B"/>
</dbReference>
<feature type="transmembrane region" description="Helical" evidence="6">
    <location>
        <begin position="46"/>
        <end position="64"/>
    </location>
</feature>
<name>A6TKK1_ALKMQ</name>
<evidence type="ECO:0000313" key="8">
    <source>
        <dbReference type="EMBL" id="ABR46719.1"/>
    </source>
</evidence>
<sequence>MIIGGNFLPTQKSKEKCVLLVLLVIGIYVMENSSVVAYIGSNHLNYIIKPMIWMGITYTIWLFPRVKSKAKLKQRSFLNFWALNFAVIYIIVSVLAGIVDGLGRSPYSHTPMGILKNIGFVGGAIVGREFIRSYLVNNLTDKENYLVFTLVSILMTVTSISLSRFTNLSGHVDIVKFIAQYLAPGFAQNILATYLVFIGGPLTSIIYLGITQGFHWLSPILPNLKWITTALIGILCPVFCLMSMQGIYNGTTKKNRRKDEESSLSWMITSVISIGIIWFAVGVFPVYPSVIATGSMEPMIKPGDIILVKKIVDMEGIDNLKTGDIIQFKKGRILISHRITEVVEGNEGIAFSTKGDNNSSEDSDLVMPEQLKGRIVNVVPKIGWPTLLIKSKDEIPFEEIEF</sequence>
<evidence type="ECO:0000259" key="7">
    <source>
        <dbReference type="Pfam" id="PF10502"/>
    </source>
</evidence>
<keyword evidence="3 6" id="KW-1133">Transmembrane helix</keyword>
<dbReference type="PANTHER" id="PTHR10806">
    <property type="entry name" value="SIGNAL PEPTIDASE COMPLEX CATALYTIC SUBUNIT SEC11"/>
    <property type="match status" value="1"/>
</dbReference>
<keyword evidence="4 6" id="KW-0472">Membrane</keyword>
<dbReference type="PRINTS" id="PR00728">
    <property type="entry name" value="SIGNALPTASE"/>
</dbReference>